<dbReference type="InterPro" id="IPR036116">
    <property type="entry name" value="FN3_sf"/>
</dbReference>
<protein>
    <recommendedName>
        <fullName evidence="1">Fibronectin type-III domain-containing protein</fullName>
    </recommendedName>
</protein>
<organism evidence="2 3">
    <name type="scientific">candidate division GN15 bacterium</name>
    <dbReference type="NCBI Taxonomy" id="2072418"/>
    <lineage>
        <taxon>Bacteria</taxon>
        <taxon>candidate division GN15</taxon>
    </lineage>
</organism>
<dbReference type="InterPro" id="IPR003961">
    <property type="entry name" value="FN3_dom"/>
</dbReference>
<dbReference type="CDD" id="cd00063">
    <property type="entry name" value="FN3"/>
    <property type="match status" value="1"/>
</dbReference>
<dbReference type="InterPro" id="IPR013783">
    <property type="entry name" value="Ig-like_fold"/>
</dbReference>
<sequence length="425" mass="45572">MKHTASFLVPLSAVILLSLLMAFGCNRTIDSTDPVRTLPDAPSTPINVSATLDTQSVTLSWEVPDTAVVKRFRIYLTDSSGANARLRDSTMGVSFSQTLTGLALNQTVYFRVATVGREGIEGLRSTPPLRVRVAPMSILIENGNIYTNRRNVTIQVNAPSGAADIKLSENEDLAGAVFQPFSSQMSFTLSDGDGVKLVFAQLVFDDGTQTGVPLVDGITLDTRARIDTVYFRPPSTIFTSGSAIDFRLRSGETGGTARISFPGENGVALYDDGSGIDSTANDGVYAARYIVPLAMTVKDGQVTGLFTDAAGNQAPARTAYSLLNIEPVNQPPTAVVLAGNSDSTGAHLTWSQNGDSDFAMYRLYRSTDTTRAVDTTSQLVAILNTQSTTSYDDAVLRSYPALAYRIYVFDQLGRATPSNKVVVIR</sequence>
<feature type="domain" description="Fibronectin type-III" evidence="1">
    <location>
        <begin position="41"/>
        <end position="136"/>
    </location>
</feature>
<comment type="caution">
    <text evidence="2">The sequence shown here is derived from an EMBL/GenBank/DDBJ whole genome shotgun (WGS) entry which is preliminary data.</text>
</comment>
<dbReference type="EMBL" id="PQAP01000001">
    <property type="protein sequence ID" value="PWB76394.1"/>
    <property type="molecule type" value="Genomic_DNA"/>
</dbReference>
<dbReference type="Proteomes" id="UP000250918">
    <property type="component" value="Unassembled WGS sequence"/>
</dbReference>
<reference evidence="2 3" key="1">
    <citation type="journal article" date="2018" name="ISME J.">
        <title>A methanotrophic archaeon couples anaerobic oxidation of methane to Fe(III) reduction.</title>
        <authorList>
            <person name="Cai C."/>
            <person name="Leu A.O."/>
            <person name="Xie G.J."/>
            <person name="Guo J."/>
            <person name="Feng Y."/>
            <person name="Zhao J.X."/>
            <person name="Tyson G.W."/>
            <person name="Yuan Z."/>
            <person name="Hu S."/>
        </authorList>
    </citation>
    <scope>NUCLEOTIDE SEQUENCE [LARGE SCALE GENOMIC DNA]</scope>
    <source>
        <strain evidence="2">FeB_12</strain>
    </source>
</reference>
<dbReference type="Gene3D" id="2.60.40.10">
    <property type="entry name" value="Immunoglobulins"/>
    <property type="match status" value="2"/>
</dbReference>
<evidence type="ECO:0000259" key="1">
    <source>
        <dbReference type="PROSITE" id="PS50853"/>
    </source>
</evidence>
<dbReference type="SUPFAM" id="SSF49265">
    <property type="entry name" value="Fibronectin type III"/>
    <property type="match status" value="1"/>
</dbReference>
<dbReference type="NCBIfam" id="NF041940">
    <property type="entry name" value="choice_anch_X"/>
    <property type="match status" value="1"/>
</dbReference>
<evidence type="ECO:0000313" key="2">
    <source>
        <dbReference type="EMBL" id="PWB76394.1"/>
    </source>
</evidence>
<dbReference type="PROSITE" id="PS50853">
    <property type="entry name" value="FN3"/>
    <property type="match status" value="1"/>
</dbReference>
<gene>
    <name evidence="2" type="ORF">C3F09_00035</name>
</gene>
<proteinExistence type="predicted"/>
<dbReference type="PROSITE" id="PS51257">
    <property type="entry name" value="PROKAR_LIPOPROTEIN"/>
    <property type="match status" value="1"/>
</dbReference>
<evidence type="ECO:0000313" key="3">
    <source>
        <dbReference type="Proteomes" id="UP000250918"/>
    </source>
</evidence>
<accession>A0A855X847</accession>
<dbReference type="AlphaFoldDB" id="A0A855X847"/>
<name>A0A855X847_9BACT</name>
<dbReference type="SMART" id="SM00060">
    <property type="entry name" value="FN3"/>
    <property type="match status" value="1"/>
</dbReference>